<evidence type="ECO:0000313" key="1">
    <source>
        <dbReference type="EMBL" id="OIV41193.1"/>
    </source>
</evidence>
<reference evidence="1 2" key="1">
    <citation type="submission" date="2016-10" db="EMBL/GenBank/DDBJ databases">
        <title>Draft Genome Sequence of Rhizobacteria Flavobacterium johnsoniae CI04.</title>
        <authorList>
            <person name="Bravo J.I."/>
            <person name="Lozano G.L."/>
            <person name="Handelsman J."/>
        </authorList>
    </citation>
    <scope>NUCLEOTIDE SEQUENCE [LARGE SCALE GENOMIC DNA]</scope>
    <source>
        <strain evidence="1 2">CI04</strain>
    </source>
</reference>
<gene>
    <name evidence="1" type="ORF">BKM63_11600</name>
</gene>
<dbReference type="RefSeq" id="WP_071636758.1">
    <property type="nucleotide sequence ID" value="NZ_MLFK01000007.1"/>
</dbReference>
<comment type="caution">
    <text evidence="1">The sequence shown here is derived from an EMBL/GenBank/DDBJ whole genome shotgun (WGS) entry which is preliminary data.</text>
</comment>
<dbReference type="Proteomes" id="UP000182826">
    <property type="component" value="Unassembled WGS sequence"/>
</dbReference>
<proteinExistence type="predicted"/>
<sequence length="211" mass="24204">MDSIKFPEEDIERLLLFTGLQKGVKDQFLKELSAYKKGMMPIDFVEHLVRNSDLYYSEAQEIFGLVVSLITVKDTYNYDNERLYAELSEYLTVTESFRDNALESVLKDLHDIIFNAGQDILFSLAALGAISDNSKQISNTRITHEIKPVFLKSGLEGFVLVHKLKIDYRENEQDKEMSFSLDSAEFEALKNAVKYAESTLIQIKEKSGFDF</sequence>
<keyword evidence="2" id="KW-1185">Reference proteome</keyword>
<protein>
    <recommendedName>
        <fullName evidence="3">COMM domain-containing protein</fullName>
    </recommendedName>
</protein>
<evidence type="ECO:0008006" key="3">
    <source>
        <dbReference type="Google" id="ProtNLM"/>
    </source>
</evidence>
<organism evidence="1 2">
    <name type="scientific">Flavobacterium johnsoniae</name>
    <name type="common">Cytophaga johnsonae</name>
    <dbReference type="NCBI Taxonomy" id="986"/>
    <lineage>
        <taxon>Bacteria</taxon>
        <taxon>Pseudomonadati</taxon>
        <taxon>Bacteroidota</taxon>
        <taxon>Flavobacteriia</taxon>
        <taxon>Flavobacteriales</taxon>
        <taxon>Flavobacteriaceae</taxon>
        <taxon>Flavobacterium</taxon>
    </lineage>
</organism>
<dbReference type="AlphaFoldDB" id="A0A1J7C683"/>
<evidence type="ECO:0000313" key="2">
    <source>
        <dbReference type="Proteomes" id="UP000182826"/>
    </source>
</evidence>
<name>A0A1J7C683_FLAJO</name>
<dbReference type="EMBL" id="MLFK01000007">
    <property type="protein sequence ID" value="OIV41193.1"/>
    <property type="molecule type" value="Genomic_DNA"/>
</dbReference>
<accession>A0A1J7C683</accession>